<dbReference type="Proteomes" id="UP000184330">
    <property type="component" value="Unassembled WGS sequence"/>
</dbReference>
<accession>A0A1L7XLD3</accession>
<evidence type="ECO:0000313" key="2">
    <source>
        <dbReference type="EMBL" id="CZR65828.1"/>
    </source>
</evidence>
<feature type="region of interest" description="Disordered" evidence="1">
    <location>
        <begin position="119"/>
        <end position="143"/>
    </location>
</feature>
<evidence type="ECO:0000256" key="1">
    <source>
        <dbReference type="SAM" id="MobiDB-lite"/>
    </source>
</evidence>
<reference evidence="2 3" key="1">
    <citation type="submission" date="2016-03" db="EMBL/GenBank/DDBJ databases">
        <authorList>
            <person name="Ploux O."/>
        </authorList>
    </citation>
    <scope>NUCLEOTIDE SEQUENCE [LARGE SCALE GENOMIC DNA]</scope>
    <source>
        <strain evidence="2 3">UAMH 11012</strain>
    </source>
</reference>
<evidence type="ECO:0000313" key="3">
    <source>
        <dbReference type="Proteomes" id="UP000184330"/>
    </source>
</evidence>
<sequence length="143" mass="16579">MAQSTIGSMDGTDTAFPDLDTWVEREAPSVVCEGFYEFYDQDHKLGTFDKQGDRPEHLEWSYQSEQKLGVKWLNSRFGPVHAPTEKAFLLINHFEGWAEVVDYKSSVAIFVSFPSRAEKDNMKKEKDKEGEEHVEEQKREKEN</sequence>
<name>A0A1L7XLD3_9HELO</name>
<dbReference type="AlphaFoldDB" id="A0A1L7XLD3"/>
<proteinExistence type="predicted"/>
<protein>
    <submittedName>
        <fullName evidence="2">Uncharacterized protein</fullName>
    </submittedName>
</protein>
<dbReference type="EMBL" id="FJOG01000033">
    <property type="protein sequence ID" value="CZR65828.1"/>
    <property type="molecule type" value="Genomic_DNA"/>
</dbReference>
<organism evidence="2 3">
    <name type="scientific">Phialocephala subalpina</name>
    <dbReference type="NCBI Taxonomy" id="576137"/>
    <lineage>
        <taxon>Eukaryota</taxon>
        <taxon>Fungi</taxon>
        <taxon>Dikarya</taxon>
        <taxon>Ascomycota</taxon>
        <taxon>Pezizomycotina</taxon>
        <taxon>Leotiomycetes</taxon>
        <taxon>Helotiales</taxon>
        <taxon>Mollisiaceae</taxon>
        <taxon>Phialocephala</taxon>
        <taxon>Phialocephala fortinii species complex</taxon>
    </lineage>
</organism>
<gene>
    <name evidence="2" type="ORF">PAC_15728</name>
</gene>
<keyword evidence="3" id="KW-1185">Reference proteome</keyword>